<dbReference type="GO" id="GO:0005576">
    <property type="term" value="C:extracellular region"/>
    <property type="evidence" value="ECO:0007669"/>
    <property type="project" value="UniProtKB-SubCell"/>
</dbReference>
<dbReference type="Pfam" id="PF01083">
    <property type="entry name" value="Cutinase"/>
    <property type="match status" value="1"/>
</dbReference>
<dbReference type="GO" id="GO:0050525">
    <property type="term" value="F:cutinase activity"/>
    <property type="evidence" value="ECO:0007669"/>
    <property type="project" value="UniProtKB-UniRule"/>
</dbReference>
<comment type="caution">
    <text evidence="14">The sequence shown here is derived from an EMBL/GenBank/DDBJ whole genome shotgun (WGS) entry which is preliminary data.</text>
</comment>
<evidence type="ECO:0000256" key="5">
    <source>
        <dbReference type="ARBA" id="ARBA00022525"/>
    </source>
</evidence>
<evidence type="ECO:0000256" key="11">
    <source>
        <dbReference type="ARBA" id="ARBA00074522"/>
    </source>
</evidence>
<keyword evidence="8 12" id="KW-1015">Disulfide bond</keyword>
<evidence type="ECO:0000256" key="9">
    <source>
        <dbReference type="ARBA" id="ARBA00034045"/>
    </source>
</evidence>
<dbReference type="InterPro" id="IPR043580">
    <property type="entry name" value="CUTINASE_1"/>
</dbReference>
<name>A0A139IU13_9PEZI</name>
<dbReference type="FunFam" id="3.40.50.1820:FF:000235">
    <property type="entry name" value="Cutinase 1"/>
    <property type="match status" value="1"/>
</dbReference>
<dbReference type="AlphaFoldDB" id="A0A139IU13"/>
<gene>
    <name evidence="14" type="ORF">AC579_4561</name>
</gene>
<evidence type="ECO:0000256" key="7">
    <source>
        <dbReference type="ARBA" id="ARBA00022801"/>
    </source>
</evidence>
<keyword evidence="4 13" id="KW-0719">Serine esterase</keyword>
<dbReference type="EC" id="3.1.1.74" evidence="3 13"/>
<comment type="similarity">
    <text evidence="2 13">Belongs to the cutinase family.</text>
</comment>
<keyword evidence="6" id="KW-0732">Signal</keyword>
<reference evidence="14 15" key="1">
    <citation type="submission" date="2015-07" db="EMBL/GenBank/DDBJ databases">
        <title>Comparative genomics of the Sigatoka disease complex on banana suggests a link between parallel evolutionary changes in Pseudocercospora fijiensis and Pseudocercospora eumusae and increased virulence on the banana host.</title>
        <authorList>
            <person name="Chang T.-C."/>
            <person name="Salvucci A."/>
            <person name="Crous P.W."/>
            <person name="Stergiopoulos I."/>
        </authorList>
    </citation>
    <scope>NUCLEOTIDE SEQUENCE [LARGE SCALE GENOMIC DNA]</scope>
    <source>
        <strain evidence="14 15">CBS 116634</strain>
    </source>
</reference>
<dbReference type="Proteomes" id="UP000073492">
    <property type="component" value="Unassembled WGS sequence"/>
</dbReference>
<dbReference type="InterPro" id="IPR000675">
    <property type="entry name" value="Cutinase/axe"/>
</dbReference>
<dbReference type="STRING" id="113226.A0A139IU13"/>
<evidence type="ECO:0000256" key="1">
    <source>
        <dbReference type="ARBA" id="ARBA00004613"/>
    </source>
</evidence>
<comment type="subcellular location">
    <subcellularLocation>
        <location evidence="1 13">Secreted</location>
    </subcellularLocation>
</comment>
<dbReference type="PRINTS" id="PR00129">
    <property type="entry name" value="CUTINASE"/>
</dbReference>
<dbReference type="PROSITE" id="PS00155">
    <property type="entry name" value="CUTINASE_1"/>
    <property type="match status" value="1"/>
</dbReference>
<evidence type="ECO:0000256" key="2">
    <source>
        <dbReference type="ARBA" id="ARBA00007534"/>
    </source>
</evidence>
<comment type="catalytic activity">
    <reaction evidence="9 13">
        <text>cutin + H2O = cutin monomers.</text>
        <dbReference type="EC" id="3.1.1.74"/>
    </reaction>
</comment>
<dbReference type="InterPro" id="IPR011150">
    <property type="entry name" value="Cutinase_monf"/>
</dbReference>
<keyword evidence="7 13" id="KW-0378">Hydrolase</keyword>
<protein>
    <recommendedName>
        <fullName evidence="11 13">Cutinase</fullName>
        <ecNumber evidence="3 13">3.1.1.74</ecNumber>
    </recommendedName>
</protein>
<sequence>MSLSFYQPVLDGTASSSVFSSILHKSSPSEQIRSLIMHSFVTFWLLAAAVNAAPVQKRQLSGLSSTSSELEDGDCKAVTFIFARGSTETGNMGSTVGPATCSALRVKYGDDQVACQGVGGAYLGDLGSNALPDGTTSAALEESTKMFKLANSQCPDTKVVAGGYSQGAAVMAGSVGKLDSAVMAQVKGVVLYGYTKNLQNDGQIPGYPKEQTKVFCNASDGVCSGTLMVTAGKQFYPIYKLIYLADMSKDISPTTRMSKMLLLSWKSRSEQPSLYME</sequence>
<evidence type="ECO:0000256" key="8">
    <source>
        <dbReference type="ARBA" id="ARBA00023157"/>
    </source>
</evidence>
<dbReference type="PANTHER" id="PTHR48250">
    <property type="entry name" value="CUTINASE 2-RELATED"/>
    <property type="match status" value="1"/>
</dbReference>
<accession>A0A139IU13</accession>
<evidence type="ECO:0000313" key="15">
    <source>
        <dbReference type="Proteomes" id="UP000073492"/>
    </source>
</evidence>
<dbReference type="GO" id="GO:0016052">
    <property type="term" value="P:carbohydrate catabolic process"/>
    <property type="evidence" value="ECO:0007669"/>
    <property type="project" value="TreeGrafter"/>
</dbReference>
<dbReference type="SMART" id="SM01110">
    <property type="entry name" value="Cutinase"/>
    <property type="match status" value="1"/>
</dbReference>
<dbReference type="OrthoDB" id="3225429at2759"/>
<dbReference type="PANTHER" id="PTHR48250:SF3">
    <property type="entry name" value="CUTINASE 1-RELATED"/>
    <property type="match status" value="1"/>
</dbReference>
<evidence type="ECO:0000256" key="3">
    <source>
        <dbReference type="ARBA" id="ARBA00013095"/>
    </source>
</evidence>
<evidence type="ECO:0000256" key="10">
    <source>
        <dbReference type="ARBA" id="ARBA00057514"/>
    </source>
</evidence>
<evidence type="ECO:0000256" key="13">
    <source>
        <dbReference type="RuleBase" id="RU361263"/>
    </source>
</evidence>
<feature type="disulfide bond" evidence="12">
    <location>
        <begin position="75"/>
        <end position="154"/>
    </location>
</feature>
<dbReference type="Gene3D" id="3.40.50.1820">
    <property type="entry name" value="alpha/beta hydrolase"/>
    <property type="match status" value="1"/>
</dbReference>
<organism evidence="14 15">
    <name type="scientific">Pseudocercospora musae</name>
    <dbReference type="NCBI Taxonomy" id="113226"/>
    <lineage>
        <taxon>Eukaryota</taxon>
        <taxon>Fungi</taxon>
        <taxon>Dikarya</taxon>
        <taxon>Ascomycota</taxon>
        <taxon>Pezizomycotina</taxon>
        <taxon>Dothideomycetes</taxon>
        <taxon>Dothideomycetidae</taxon>
        <taxon>Mycosphaerellales</taxon>
        <taxon>Mycosphaerellaceae</taxon>
        <taxon>Pseudocercospora</taxon>
    </lineage>
</organism>
<dbReference type="EMBL" id="LFZO01000011">
    <property type="protein sequence ID" value="KXT18102.1"/>
    <property type="molecule type" value="Genomic_DNA"/>
</dbReference>
<dbReference type="InterPro" id="IPR029058">
    <property type="entry name" value="AB_hydrolase_fold"/>
</dbReference>
<comment type="function">
    <text evidence="10">Catalyzes the hydrolysis of complex carboxylic polyesters found in the cell wall of plants. Degrades cutin, a macromolecule that forms the structure of the plant cuticle. Allows pathogenic fungi to penetrate through the cuticular barrier into the host plant during the initial stage of fungal infection.</text>
</comment>
<evidence type="ECO:0000313" key="14">
    <source>
        <dbReference type="EMBL" id="KXT18102.1"/>
    </source>
</evidence>
<keyword evidence="5 13" id="KW-0964">Secreted</keyword>
<evidence type="ECO:0000256" key="4">
    <source>
        <dbReference type="ARBA" id="ARBA00022487"/>
    </source>
</evidence>
<evidence type="ECO:0000256" key="6">
    <source>
        <dbReference type="ARBA" id="ARBA00022729"/>
    </source>
</evidence>
<proteinExistence type="inferred from homology"/>
<evidence type="ECO:0000256" key="12">
    <source>
        <dbReference type="PIRSR" id="PIRSR611150-2"/>
    </source>
</evidence>
<keyword evidence="15" id="KW-1185">Reference proteome</keyword>
<feature type="disulfide bond" evidence="12">
    <location>
        <begin position="216"/>
        <end position="223"/>
    </location>
</feature>
<dbReference type="SUPFAM" id="SSF53474">
    <property type="entry name" value="alpha/beta-Hydrolases"/>
    <property type="match status" value="1"/>
</dbReference>